<dbReference type="Gene3D" id="1.10.357.10">
    <property type="entry name" value="Tetracycline Repressor, domain 2"/>
    <property type="match status" value="1"/>
</dbReference>
<dbReference type="Pfam" id="PF14278">
    <property type="entry name" value="TetR_C_8"/>
    <property type="match status" value="1"/>
</dbReference>
<dbReference type="EMBL" id="JAIKTU010000014">
    <property type="protein sequence ID" value="MBY0756895.1"/>
    <property type="molecule type" value="Genomic_DNA"/>
</dbReference>
<reference evidence="2 3" key="1">
    <citation type="journal article" date="2021" name="Cell Host Microbe">
        <title>in vivo commensal control of Clostridioides difficile virulence.</title>
        <authorList>
            <person name="Girinathan B.P."/>
            <person name="Dibenedetto N."/>
            <person name="Worley J.N."/>
            <person name="Peltier J."/>
            <person name="Arrieta-Ortiz M.L."/>
            <person name="Rupa Christinal Immanuel S."/>
            <person name="Lavin R."/>
            <person name="Delaney M.L."/>
            <person name="Cummins C."/>
            <person name="Hoffmann M."/>
            <person name="Luo Y."/>
            <person name="Gonzalez-Escalona N."/>
            <person name="Allard M."/>
            <person name="Onderdonk A.B."/>
            <person name="Gerber G.K."/>
            <person name="Sonenshein A.L."/>
            <person name="Baliga N."/>
            <person name="Dupuy B."/>
            <person name="Bry L."/>
        </authorList>
    </citation>
    <scope>NUCLEOTIDE SEQUENCE [LARGE SCALE GENOMIC DNA]</scope>
    <source>
        <strain evidence="2 3">DSM 599</strain>
    </source>
</reference>
<evidence type="ECO:0000259" key="1">
    <source>
        <dbReference type="Pfam" id="PF14278"/>
    </source>
</evidence>
<dbReference type="InterPro" id="IPR050624">
    <property type="entry name" value="HTH-type_Tx_Regulator"/>
</dbReference>
<dbReference type="Proteomes" id="UP001299068">
    <property type="component" value="Unassembled WGS sequence"/>
</dbReference>
<gene>
    <name evidence="2" type="ORF">K5V21_15730</name>
</gene>
<organism evidence="2 3">
    <name type="scientific">Clostridium sardiniense</name>
    <name type="common">Clostridium absonum</name>
    <dbReference type="NCBI Taxonomy" id="29369"/>
    <lineage>
        <taxon>Bacteria</taxon>
        <taxon>Bacillati</taxon>
        <taxon>Bacillota</taxon>
        <taxon>Clostridia</taxon>
        <taxon>Eubacteriales</taxon>
        <taxon>Clostridiaceae</taxon>
        <taxon>Clostridium</taxon>
    </lineage>
</organism>
<dbReference type="PANTHER" id="PTHR43479:SF7">
    <property type="entry name" value="TETR-FAMILY TRANSCRIPTIONAL REGULATOR"/>
    <property type="match status" value="1"/>
</dbReference>
<keyword evidence="3" id="KW-1185">Reference proteome</keyword>
<comment type="caution">
    <text evidence="2">The sequence shown here is derived from an EMBL/GenBank/DDBJ whole genome shotgun (WGS) entry which is preliminary data.</text>
</comment>
<feature type="domain" description="Transcriptional regulator TetR C-terminal Firmicutes type" evidence="1">
    <location>
        <begin position="73"/>
        <end position="175"/>
    </location>
</feature>
<dbReference type="RefSeq" id="WP_221862102.1">
    <property type="nucleotide sequence ID" value="NZ_JAIKTU010000014.1"/>
</dbReference>
<dbReference type="PANTHER" id="PTHR43479">
    <property type="entry name" value="ACREF/ENVCD OPERON REPRESSOR-RELATED"/>
    <property type="match status" value="1"/>
</dbReference>
<proteinExistence type="predicted"/>
<sequence>MSNSLSTKKSLACSLKKLMRKTELNKISVKSIVDDCKVNRQTFYYHFIDIYDLLEWIYKTEAIESISECKSYETWTEGFYKIFVYIENNREFCINSLNSLGRNHLDNYIYSVTNDLIIGVINEISEGMIVEDSDKQFIADFYTVAFTGLVVKWMHNGMREKPKEIIEKLSELIEGNFLRALERYSKKENCS</sequence>
<evidence type="ECO:0000313" key="2">
    <source>
        <dbReference type="EMBL" id="MBY0756895.1"/>
    </source>
</evidence>
<name>A0ABS7L1G8_CLOSR</name>
<dbReference type="SUPFAM" id="SSF46689">
    <property type="entry name" value="Homeodomain-like"/>
    <property type="match status" value="1"/>
</dbReference>
<dbReference type="InterPro" id="IPR009057">
    <property type="entry name" value="Homeodomain-like_sf"/>
</dbReference>
<dbReference type="InterPro" id="IPR039532">
    <property type="entry name" value="TetR_C_Firmicutes"/>
</dbReference>
<accession>A0ABS7L1G8</accession>
<protein>
    <submittedName>
        <fullName evidence="2">TetR family transcriptional regulator C-terminal domain-containing protein</fullName>
    </submittedName>
</protein>
<evidence type="ECO:0000313" key="3">
    <source>
        <dbReference type="Proteomes" id="UP001299068"/>
    </source>
</evidence>